<feature type="non-terminal residue" evidence="1">
    <location>
        <position position="1"/>
    </location>
</feature>
<dbReference type="Proteomes" id="UP000828390">
    <property type="component" value="Unassembled WGS sequence"/>
</dbReference>
<comment type="caution">
    <text evidence="1">The sequence shown here is derived from an EMBL/GenBank/DDBJ whole genome shotgun (WGS) entry which is preliminary data.</text>
</comment>
<protein>
    <submittedName>
        <fullName evidence="1">Uncharacterized protein</fullName>
    </submittedName>
</protein>
<reference evidence="1" key="1">
    <citation type="journal article" date="2019" name="bioRxiv">
        <title>The Genome of the Zebra Mussel, Dreissena polymorpha: A Resource for Invasive Species Research.</title>
        <authorList>
            <person name="McCartney M.A."/>
            <person name="Auch B."/>
            <person name="Kono T."/>
            <person name="Mallez S."/>
            <person name="Zhang Y."/>
            <person name="Obille A."/>
            <person name="Becker A."/>
            <person name="Abrahante J.E."/>
            <person name="Garbe J."/>
            <person name="Badalamenti J.P."/>
            <person name="Herman A."/>
            <person name="Mangelson H."/>
            <person name="Liachko I."/>
            <person name="Sullivan S."/>
            <person name="Sone E.D."/>
            <person name="Koren S."/>
            <person name="Silverstein K.A.T."/>
            <person name="Beckman K.B."/>
            <person name="Gohl D.M."/>
        </authorList>
    </citation>
    <scope>NUCLEOTIDE SEQUENCE</scope>
    <source>
        <strain evidence="1">Duluth1</strain>
        <tissue evidence="1">Whole animal</tissue>
    </source>
</reference>
<reference evidence="1" key="2">
    <citation type="submission" date="2020-11" db="EMBL/GenBank/DDBJ databases">
        <authorList>
            <person name="McCartney M.A."/>
            <person name="Auch B."/>
            <person name="Kono T."/>
            <person name="Mallez S."/>
            <person name="Becker A."/>
            <person name="Gohl D.M."/>
            <person name="Silverstein K.A.T."/>
            <person name="Koren S."/>
            <person name="Bechman K.B."/>
            <person name="Herman A."/>
            <person name="Abrahante J.E."/>
            <person name="Garbe J."/>
        </authorList>
    </citation>
    <scope>NUCLEOTIDE SEQUENCE</scope>
    <source>
        <strain evidence="1">Duluth1</strain>
        <tissue evidence="1">Whole animal</tissue>
    </source>
</reference>
<proteinExistence type="predicted"/>
<gene>
    <name evidence="1" type="ORF">DPMN_099817</name>
</gene>
<sequence>FELSQDIIGTNGLTEFHNDWYIHVQVDDGRGTMNDAHKTLPPLSSKVFYQTGTIVEFCRDIIISHVLRKFHDDLTKKYYINITKGNMPTPSQPCFTYGPEPFLNSTDISMGQMF</sequence>
<keyword evidence="2" id="KW-1185">Reference proteome</keyword>
<dbReference type="AlphaFoldDB" id="A0A9D4LEL5"/>
<evidence type="ECO:0000313" key="2">
    <source>
        <dbReference type="Proteomes" id="UP000828390"/>
    </source>
</evidence>
<name>A0A9D4LEL5_DREPO</name>
<organism evidence="1 2">
    <name type="scientific">Dreissena polymorpha</name>
    <name type="common">Zebra mussel</name>
    <name type="synonym">Mytilus polymorpha</name>
    <dbReference type="NCBI Taxonomy" id="45954"/>
    <lineage>
        <taxon>Eukaryota</taxon>
        <taxon>Metazoa</taxon>
        <taxon>Spiralia</taxon>
        <taxon>Lophotrochozoa</taxon>
        <taxon>Mollusca</taxon>
        <taxon>Bivalvia</taxon>
        <taxon>Autobranchia</taxon>
        <taxon>Heteroconchia</taxon>
        <taxon>Euheterodonta</taxon>
        <taxon>Imparidentia</taxon>
        <taxon>Neoheterodontei</taxon>
        <taxon>Myida</taxon>
        <taxon>Dreissenoidea</taxon>
        <taxon>Dreissenidae</taxon>
        <taxon>Dreissena</taxon>
    </lineage>
</organism>
<accession>A0A9D4LEL5</accession>
<dbReference type="EMBL" id="JAIWYP010000003">
    <property type="protein sequence ID" value="KAH3857212.1"/>
    <property type="molecule type" value="Genomic_DNA"/>
</dbReference>
<evidence type="ECO:0000313" key="1">
    <source>
        <dbReference type="EMBL" id="KAH3857212.1"/>
    </source>
</evidence>